<evidence type="ECO:0000313" key="2">
    <source>
        <dbReference type="Proteomes" id="UP000789901"/>
    </source>
</evidence>
<accession>A0ABM8W066</accession>
<dbReference type="EMBL" id="CAJVQB010000479">
    <property type="protein sequence ID" value="CAG8491309.1"/>
    <property type="molecule type" value="Genomic_DNA"/>
</dbReference>
<protein>
    <submittedName>
        <fullName evidence="1">20990_t:CDS:1</fullName>
    </submittedName>
</protein>
<keyword evidence="2" id="KW-1185">Reference proteome</keyword>
<proteinExistence type="predicted"/>
<dbReference type="PANTHER" id="PTHR46880">
    <property type="entry name" value="RAS-ASSOCIATING DOMAIN-CONTAINING PROTEIN"/>
    <property type="match status" value="1"/>
</dbReference>
<gene>
    <name evidence="1" type="ORF">GMARGA_LOCUS1730</name>
</gene>
<name>A0ABM8W066_GIGMA</name>
<comment type="caution">
    <text evidence="1">The sequence shown here is derived from an EMBL/GenBank/DDBJ whole genome shotgun (WGS) entry which is preliminary data.</text>
</comment>
<evidence type="ECO:0000313" key="1">
    <source>
        <dbReference type="EMBL" id="CAG8491309.1"/>
    </source>
</evidence>
<organism evidence="1 2">
    <name type="scientific">Gigaspora margarita</name>
    <dbReference type="NCBI Taxonomy" id="4874"/>
    <lineage>
        <taxon>Eukaryota</taxon>
        <taxon>Fungi</taxon>
        <taxon>Fungi incertae sedis</taxon>
        <taxon>Mucoromycota</taxon>
        <taxon>Glomeromycotina</taxon>
        <taxon>Glomeromycetes</taxon>
        <taxon>Diversisporales</taxon>
        <taxon>Gigasporaceae</taxon>
        <taxon>Gigaspora</taxon>
    </lineage>
</organism>
<sequence length="272" mass="31638">MENEFDWLHYEENEEAKHHYATHGLRNLKKLYEQQFDKESEEALFRPLISLKKAQDIIADSLVTLYLEYGTYDNDVFACELIEVISFVIEESLINKIQNSPYWSIQIDESNMIKQEKILAIVSKHLSDNYLITHFLGIIQLEDAAAQPIVNSINQFLLAKKLDLNNMFHMESNSASTMLAEYITISEVYMHLNATIDTITTQYIGHYKILPNYGNFLKENMDEQKILPNDLPDFISQFAIATIESFHNCFSNSEILNALRIFDSQELLSQYK</sequence>
<dbReference type="Proteomes" id="UP000789901">
    <property type="component" value="Unassembled WGS sequence"/>
</dbReference>
<reference evidence="1 2" key="1">
    <citation type="submission" date="2021-06" db="EMBL/GenBank/DDBJ databases">
        <authorList>
            <person name="Kallberg Y."/>
            <person name="Tangrot J."/>
            <person name="Rosling A."/>
        </authorList>
    </citation>
    <scope>NUCLEOTIDE SEQUENCE [LARGE SCALE GENOMIC DNA]</scope>
    <source>
        <strain evidence="1 2">120-4 pot B 10/14</strain>
    </source>
</reference>
<dbReference type="PANTHER" id="PTHR46880:SF5">
    <property type="entry name" value="DUF4371 DOMAIN-CONTAINING PROTEIN"/>
    <property type="match status" value="1"/>
</dbReference>